<dbReference type="InterPro" id="IPR001452">
    <property type="entry name" value="SH3_domain"/>
</dbReference>
<dbReference type="Pfam" id="PF00018">
    <property type="entry name" value="SH3_1"/>
    <property type="match status" value="1"/>
</dbReference>
<dbReference type="GO" id="GO:0035091">
    <property type="term" value="F:phosphatidylinositol binding"/>
    <property type="evidence" value="ECO:0007669"/>
    <property type="project" value="TreeGrafter"/>
</dbReference>
<dbReference type="SUPFAM" id="SSF50044">
    <property type="entry name" value="SH3-domain"/>
    <property type="match status" value="1"/>
</dbReference>
<dbReference type="InterPro" id="IPR017853">
    <property type="entry name" value="GH"/>
</dbReference>
<feature type="compositionally biased region" description="Low complexity" evidence="3">
    <location>
        <begin position="773"/>
        <end position="784"/>
    </location>
</feature>
<dbReference type="InterPro" id="IPR051702">
    <property type="entry name" value="SH3_domain_YSC84-like"/>
</dbReference>
<dbReference type="InterPro" id="IPR001223">
    <property type="entry name" value="Glyco_hydro18_cat"/>
</dbReference>
<comment type="caution">
    <text evidence="7">The sequence shown here is derived from an EMBL/GenBank/DDBJ whole genome shotgun (WGS) entry which is preliminary data.</text>
</comment>
<dbReference type="Gene3D" id="2.30.30.40">
    <property type="entry name" value="SH3 Domains"/>
    <property type="match status" value="1"/>
</dbReference>
<dbReference type="PRINTS" id="PR00452">
    <property type="entry name" value="SH3DOMAIN"/>
</dbReference>
<dbReference type="Gene3D" id="3.20.20.80">
    <property type="entry name" value="Glycosidases"/>
    <property type="match status" value="1"/>
</dbReference>
<keyword evidence="4" id="KW-0812">Transmembrane</keyword>
<dbReference type="STRING" id="329046.A0A1Y2BXJ7"/>
<dbReference type="Pfam" id="PF04366">
    <property type="entry name" value="Ysc84"/>
    <property type="match status" value="1"/>
</dbReference>
<feature type="transmembrane region" description="Helical" evidence="4">
    <location>
        <begin position="29"/>
        <end position="51"/>
    </location>
</feature>
<evidence type="ECO:0000256" key="4">
    <source>
        <dbReference type="SAM" id="Phobius"/>
    </source>
</evidence>
<feature type="region of interest" description="Disordered" evidence="3">
    <location>
        <begin position="716"/>
        <end position="750"/>
    </location>
</feature>
<feature type="domain" description="GH18" evidence="6">
    <location>
        <begin position="105"/>
        <end position="438"/>
    </location>
</feature>
<evidence type="ECO:0000256" key="3">
    <source>
        <dbReference type="SAM" id="MobiDB-lite"/>
    </source>
</evidence>
<gene>
    <name evidence="7" type="ORF">BCR33DRAFT_853285</name>
</gene>
<dbReference type="Proteomes" id="UP000193642">
    <property type="component" value="Unassembled WGS sequence"/>
</dbReference>
<keyword evidence="4" id="KW-0472">Membrane</keyword>
<dbReference type="SUPFAM" id="SSF51445">
    <property type="entry name" value="(Trans)glycosidases"/>
    <property type="match status" value="1"/>
</dbReference>
<organism evidence="7 8">
    <name type="scientific">Rhizoclosmatium globosum</name>
    <dbReference type="NCBI Taxonomy" id="329046"/>
    <lineage>
        <taxon>Eukaryota</taxon>
        <taxon>Fungi</taxon>
        <taxon>Fungi incertae sedis</taxon>
        <taxon>Chytridiomycota</taxon>
        <taxon>Chytridiomycota incertae sedis</taxon>
        <taxon>Chytridiomycetes</taxon>
        <taxon>Chytridiales</taxon>
        <taxon>Chytriomycetaceae</taxon>
        <taxon>Rhizoclosmatium</taxon>
    </lineage>
</organism>
<dbReference type="GO" id="GO:0005975">
    <property type="term" value="P:carbohydrate metabolic process"/>
    <property type="evidence" value="ECO:0007669"/>
    <property type="project" value="InterPro"/>
</dbReference>
<evidence type="ECO:0000313" key="8">
    <source>
        <dbReference type="Proteomes" id="UP000193642"/>
    </source>
</evidence>
<accession>A0A1Y2BXJ7</accession>
<dbReference type="PROSITE" id="PS51910">
    <property type="entry name" value="GH18_2"/>
    <property type="match status" value="1"/>
</dbReference>
<feature type="region of interest" description="Disordered" evidence="3">
    <location>
        <begin position="771"/>
        <end position="795"/>
    </location>
</feature>
<keyword evidence="8" id="KW-1185">Reference proteome</keyword>
<dbReference type="InterPro" id="IPR007461">
    <property type="entry name" value="Ysc84_actin-binding"/>
</dbReference>
<dbReference type="SMART" id="SM00326">
    <property type="entry name" value="SH3"/>
    <property type="match status" value="1"/>
</dbReference>
<evidence type="ECO:0000313" key="7">
    <source>
        <dbReference type="EMBL" id="ORY39492.1"/>
    </source>
</evidence>
<dbReference type="PANTHER" id="PTHR15629">
    <property type="entry name" value="SH3YL1 PROTEIN"/>
    <property type="match status" value="1"/>
</dbReference>
<evidence type="ECO:0000259" key="6">
    <source>
        <dbReference type="PROSITE" id="PS51910"/>
    </source>
</evidence>
<protein>
    <submittedName>
        <fullName evidence="7">DUF500-domain-containing protein</fullName>
    </submittedName>
</protein>
<sequence>MVSNPPSQEIKTPVGDAQQQHRIKRNRKIILISAAVIFVLAGASGLTAYFLTRHHEATTEPPVPTSTKLLETKASFTSLTTIMTTTSSTTTTTTATPLPPVVPKGQLIGYYGQNAIANGVDIVKGTNGRITTPAEYQKSLTEYCSLGLYNTINLGFLNAFGGGNKTFTITFAGFSVSNYGGVYTYRGKQQETNPPQVVQGYIKIGQDIKSCQASGVKVILSLGGDKVSPYSFIPGDGLAYAQLFYDMFLEGTSPIRPFGPDVILDGIELDIEKNDRPPVWTPEMISLITRLRALSPSTILAIVPQCFLNGGSNKDLNVGDVIASTTKQINYIIVQYYNNPVCSYPFGFNFATWKSLYPGLPIVVGLAGDWTSAISGGFLPAGQLQAVHDMISGDPQFLGYSVYDVSSSNPPARAWDNSTATLGSSPPLSSYSQTLRNVLDGQIVGSGFGPQGEAVSETQMAMRCGGTWVSANNTCTNRACTSSNECNKCAVILRQFVLDGNGGAFNAVIPGDVISKARGIAIIQVVRAGLHYSGRFGTGVVIAKLPDGTWSAPSVVKMGGVGVGFVIGVETTDLVLVLNTDAALASFLQGENVTLSGNLSVAAGPIGRSAEAGAALVGTPTPIFSYSQSRGLLVGASFEGSAIMEGRDANASFYGRTISAKEILAGVMPKPAAAAGLYKTLELRAAQEIAQGAAPVYPTPPSYATSAANEKTQGNLFSSFHTPIPQPAEPTSTPPLPYREDLMAQAPPNPPAYSNVVEAIQESVPAVAVERLTTTSSSSSSSSSRPLPVPPTATGDPSSNLFLALHDYNSDEAGDLSFKSGDCIRVTQRNADGWWYGTLEKKEGTFPSTFVRPL</sequence>
<dbReference type="PANTHER" id="PTHR15629:SF2">
    <property type="entry name" value="SH3 DOMAIN-CONTAINING YSC84-LIKE PROTEIN 1"/>
    <property type="match status" value="1"/>
</dbReference>
<reference evidence="7 8" key="1">
    <citation type="submission" date="2016-07" db="EMBL/GenBank/DDBJ databases">
        <title>Pervasive Adenine N6-methylation of Active Genes in Fungi.</title>
        <authorList>
            <consortium name="DOE Joint Genome Institute"/>
            <person name="Mondo S.J."/>
            <person name="Dannebaum R.O."/>
            <person name="Kuo R.C."/>
            <person name="Labutti K."/>
            <person name="Haridas S."/>
            <person name="Kuo A."/>
            <person name="Salamov A."/>
            <person name="Ahrendt S.R."/>
            <person name="Lipzen A."/>
            <person name="Sullivan W."/>
            <person name="Andreopoulos W.B."/>
            <person name="Clum A."/>
            <person name="Lindquist E."/>
            <person name="Daum C."/>
            <person name="Ramamoorthy G.K."/>
            <person name="Gryganskyi A."/>
            <person name="Culley D."/>
            <person name="Magnuson J.K."/>
            <person name="James T.Y."/>
            <person name="O'Malley M.A."/>
            <person name="Stajich J.E."/>
            <person name="Spatafora J.W."/>
            <person name="Visel A."/>
            <person name="Grigoriev I.V."/>
        </authorList>
    </citation>
    <scope>NUCLEOTIDE SEQUENCE [LARGE SCALE GENOMIC DNA]</scope>
    <source>
        <strain evidence="7 8">JEL800</strain>
    </source>
</reference>
<feature type="domain" description="SH3" evidence="5">
    <location>
        <begin position="797"/>
        <end position="854"/>
    </location>
</feature>
<feature type="compositionally biased region" description="Pro residues" evidence="3">
    <location>
        <begin position="724"/>
        <end position="737"/>
    </location>
</feature>
<keyword evidence="1 2" id="KW-0728">SH3 domain</keyword>
<dbReference type="CDD" id="cd00174">
    <property type="entry name" value="SH3"/>
    <property type="match status" value="1"/>
</dbReference>
<dbReference type="InterPro" id="IPR036028">
    <property type="entry name" value="SH3-like_dom_sf"/>
</dbReference>
<dbReference type="OrthoDB" id="6020543at2759"/>
<dbReference type="EMBL" id="MCGO01000039">
    <property type="protein sequence ID" value="ORY39492.1"/>
    <property type="molecule type" value="Genomic_DNA"/>
</dbReference>
<dbReference type="AlphaFoldDB" id="A0A1Y2BXJ7"/>
<evidence type="ECO:0000256" key="1">
    <source>
        <dbReference type="ARBA" id="ARBA00022443"/>
    </source>
</evidence>
<dbReference type="PROSITE" id="PS50002">
    <property type="entry name" value="SH3"/>
    <property type="match status" value="1"/>
</dbReference>
<proteinExistence type="predicted"/>
<keyword evidence="4" id="KW-1133">Transmembrane helix</keyword>
<evidence type="ECO:0000259" key="5">
    <source>
        <dbReference type="PROSITE" id="PS50002"/>
    </source>
</evidence>
<evidence type="ECO:0000256" key="2">
    <source>
        <dbReference type="PROSITE-ProRule" id="PRU00192"/>
    </source>
</evidence>
<name>A0A1Y2BXJ7_9FUNG</name>